<accession>A0A9P1FCF6</accession>
<sequence>MEGSRFRQLICVGAAYFIIAVIVPTLWIHFRGDAGIIAGILMVSLGAFLVLSLATKYNKPHKPAHAEATAKVEAPAEETPEEPEAPQESSLE</sequence>
<evidence type="ECO:0000256" key="2">
    <source>
        <dbReference type="SAM" id="Phobius"/>
    </source>
</evidence>
<evidence type="ECO:0000313" key="4">
    <source>
        <dbReference type="EMBL" id="CAL4758851.1"/>
    </source>
</evidence>
<keyword evidence="2" id="KW-0812">Transmembrane</keyword>
<keyword evidence="2" id="KW-1133">Transmembrane helix</keyword>
<proteinExistence type="predicted"/>
<evidence type="ECO:0000256" key="1">
    <source>
        <dbReference type="SAM" id="MobiDB-lite"/>
    </source>
</evidence>
<keyword evidence="2" id="KW-0472">Membrane</keyword>
<feature type="transmembrane region" description="Helical" evidence="2">
    <location>
        <begin position="36"/>
        <end position="54"/>
    </location>
</feature>
<feature type="compositionally biased region" description="Acidic residues" evidence="1">
    <location>
        <begin position="75"/>
        <end position="92"/>
    </location>
</feature>
<feature type="region of interest" description="Disordered" evidence="1">
    <location>
        <begin position="64"/>
        <end position="92"/>
    </location>
</feature>
<dbReference type="AlphaFoldDB" id="A0A9P1FCF6"/>
<organism evidence="3">
    <name type="scientific">Cladocopium goreaui</name>
    <dbReference type="NCBI Taxonomy" id="2562237"/>
    <lineage>
        <taxon>Eukaryota</taxon>
        <taxon>Sar</taxon>
        <taxon>Alveolata</taxon>
        <taxon>Dinophyceae</taxon>
        <taxon>Suessiales</taxon>
        <taxon>Symbiodiniaceae</taxon>
        <taxon>Cladocopium</taxon>
    </lineage>
</organism>
<feature type="transmembrane region" description="Helical" evidence="2">
    <location>
        <begin position="9"/>
        <end position="30"/>
    </location>
</feature>
<comment type="caution">
    <text evidence="3">The sequence shown here is derived from an EMBL/GenBank/DDBJ whole genome shotgun (WGS) entry which is preliminary data.</text>
</comment>
<keyword evidence="5" id="KW-1185">Reference proteome</keyword>
<evidence type="ECO:0000313" key="3">
    <source>
        <dbReference type="EMBL" id="CAI3971539.1"/>
    </source>
</evidence>
<dbReference type="EMBL" id="CAMXCT030000001">
    <property type="protein sequence ID" value="CAL4758851.1"/>
    <property type="molecule type" value="Genomic_DNA"/>
</dbReference>
<evidence type="ECO:0000313" key="5">
    <source>
        <dbReference type="Proteomes" id="UP001152797"/>
    </source>
</evidence>
<reference evidence="4 5" key="2">
    <citation type="submission" date="2024-05" db="EMBL/GenBank/DDBJ databases">
        <authorList>
            <person name="Chen Y."/>
            <person name="Shah S."/>
            <person name="Dougan E. K."/>
            <person name="Thang M."/>
            <person name="Chan C."/>
        </authorList>
    </citation>
    <scope>NUCLEOTIDE SEQUENCE [LARGE SCALE GENOMIC DNA]</scope>
</reference>
<protein>
    <submittedName>
        <fullName evidence="3">Uncharacterized protein</fullName>
    </submittedName>
</protein>
<dbReference type="EMBL" id="CAMXCT020000001">
    <property type="protein sequence ID" value="CAL1124914.1"/>
    <property type="molecule type" value="Genomic_DNA"/>
</dbReference>
<dbReference type="EMBL" id="CAMXCT010000001">
    <property type="protein sequence ID" value="CAI3971539.1"/>
    <property type="molecule type" value="Genomic_DNA"/>
</dbReference>
<dbReference type="Proteomes" id="UP001152797">
    <property type="component" value="Unassembled WGS sequence"/>
</dbReference>
<reference evidence="3" key="1">
    <citation type="submission" date="2022-10" db="EMBL/GenBank/DDBJ databases">
        <authorList>
            <person name="Chen Y."/>
            <person name="Dougan E. K."/>
            <person name="Chan C."/>
            <person name="Rhodes N."/>
            <person name="Thang M."/>
        </authorList>
    </citation>
    <scope>NUCLEOTIDE SEQUENCE</scope>
</reference>
<gene>
    <name evidence="3" type="ORF">C1SCF055_LOCUS129</name>
</gene>
<name>A0A9P1FCF6_9DINO</name>